<name>A0A248LJH8_9NEIS</name>
<dbReference type="Gene3D" id="2.30.110.10">
    <property type="entry name" value="Electron Transport, Fmn-binding Protein, Chain A"/>
    <property type="match status" value="1"/>
</dbReference>
<feature type="binding site" evidence="6 8">
    <location>
        <position position="82"/>
    </location>
    <ligand>
        <name>FMN</name>
        <dbReference type="ChEBI" id="CHEBI:58210"/>
    </ligand>
</feature>
<feature type="binding site" evidence="6 8">
    <location>
        <position position="105"/>
    </location>
    <ligand>
        <name>FMN</name>
        <dbReference type="ChEBI" id="CHEBI:58210"/>
    </ligand>
</feature>
<evidence type="ECO:0000256" key="8">
    <source>
        <dbReference type="PIRSR" id="PIRSR000190-2"/>
    </source>
</evidence>
<comment type="pathway">
    <text evidence="6">Cofactor metabolism; pyridoxal 5'-phosphate salvage; pyridoxal 5'-phosphate from pyridoxine 5'-phosphate: step 1/1.</text>
</comment>
<dbReference type="Pfam" id="PF10590">
    <property type="entry name" value="PNP_phzG_C"/>
    <property type="match status" value="1"/>
</dbReference>
<feature type="binding site" evidence="6 7">
    <location>
        <position position="66"/>
    </location>
    <ligand>
        <name>substrate</name>
    </ligand>
</feature>
<comment type="cofactor">
    <cofactor evidence="6 8">
        <name>FMN</name>
        <dbReference type="ChEBI" id="CHEBI:58210"/>
    </cofactor>
    <text evidence="6 8">Binds 1 FMN per subunit.</text>
</comment>
<accession>A0A248LJH8</accession>
<dbReference type="PANTHER" id="PTHR10851:SF0">
    <property type="entry name" value="PYRIDOXINE-5'-PHOSPHATE OXIDASE"/>
    <property type="match status" value="1"/>
</dbReference>
<dbReference type="AlphaFoldDB" id="A0A248LJH8"/>
<feature type="binding site" evidence="7">
    <location>
        <begin position="8"/>
        <end position="11"/>
    </location>
    <ligand>
        <name>substrate</name>
    </ligand>
</feature>
<protein>
    <recommendedName>
        <fullName evidence="6">Pyridoxine/pyridoxamine 5'-phosphate oxidase</fullName>
        <ecNumber evidence="6">1.4.3.5</ecNumber>
    </recommendedName>
    <alternativeName>
        <fullName evidence="6">PNP/PMP oxidase</fullName>
        <shortName evidence="6">PNPOx</shortName>
    </alternativeName>
    <alternativeName>
        <fullName evidence="6">Pyridoxal 5'-phosphate synthase</fullName>
    </alternativeName>
</protein>
<dbReference type="GO" id="GO:0008615">
    <property type="term" value="P:pyridoxine biosynthetic process"/>
    <property type="evidence" value="ECO:0007669"/>
    <property type="project" value="UniProtKB-UniRule"/>
</dbReference>
<feature type="binding site" evidence="6 8">
    <location>
        <begin position="140"/>
        <end position="141"/>
    </location>
    <ligand>
        <name>FMN</name>
        <dbReference type="ChEBI" id="CHEBI:58210"/>
    </ligand>
</feature>
<evidence type="ECO:0000256" key="4">
    <source>
        <dbReference type="ARBA" id="ARBA00023002"/>
    </source>
</evidence>
<dbReference type="InterPro" id="IPR000659">
    <property type="entry name" value="Pyridox_Oxase"/>
</dbReference>
<evidence type="ECO:0000256" key="6">
    <source>
        <dbReference type="HAMAP-Rule" id="MF_01629"/>
    </source>
</evidence>
<dbReference type="InterPro" id="IPR019740">
    <property type="entry name" value="Pyridox_Oxase_CS"/>
</dbReference>
<dbReference type="PROSITE" id="PS01064">
    <property type="entry name" value="PYRIDOX_OXIDASE"/>
    <property type="match status" value="1"/>
</dbReference>
<keyword evidence="2 6" id="KW-0285">Flavoprotein</keyword>
<dbReference type="GO" id="GO:0010181">
    <property type="term" value="F:FMN binding"/>
    <property type="evidence" value="ECO:0007669"/>
    <property type="project" value="UniProtKB-UniRule"/>
</dbReference>
<evidence type="ECO:0000256" key="1">
    <source>
        <dbReference type="ARBA" id="ARBA00007301"/>
    </source>
</evidence>
<keyword evidence="5 6" id="KW-0664">Pyridoxine biosynthesis</keyword>
<evidence type="ECO:0000313" key="11">
    <source>
        <dbReference type="EMBL" id="ASJ24907.1"/>
    </source>
</evidence>
<dbReference type="UniPathway" id="UPA01068">
    <property type="reaction ID" value="UER00304"/>
</dbReference>
<dbReference type="Proteomes" id="UP000197424">
    <property type="component" value="Chromosome"/>
</dbReference>
<comment type="function">
    <text evidence="6">Catalyzes the oxidation of either pyridoxine 5'-phosphate (PNP) or pyridoxamine 5'-phosphate (PMP) into pyridoxal 5'-phosphate (PLP).</text>
</comment>
<evidence type="ECO:0000259" key="10">
    <source>
        <dbReference type="Pfam" id="PF10590"/>
    </source>
</evidence>
<gene>
    <name evidence="6" type="primary">pdxH</name>
    <name evidence="11" type="ORF">LHGZ1_2076</name>
</gene>
<comment type="similarity">
    <text evidence="1 6">Belongs to the pyridoxamine 5'-phosphate oxidase family.</text>
</comment>
<comment type="subunit">
    <text evidence="6">Homodimer.</text>
</comment>
<feature type="domain" description="Pyridoxamine 5'-phosphate oxidase N-terminal" evidence="9">
    <location>
        <begin position="33"/>
        <end position="155"/>
    </location>
</feature>
<feature type="binding site" evidence="6 7">
    <location>
        <begin position="190"/>
        <end position="192"/>
    </location>
    <ligand>
        <name>substrate</name>
    </ligand>
</feature>
<dbReference type="EC" id="1.4.3.5" evidence="6"/>
<proteinExistence type="inferred from homology"/>
<feature type="binding site" evidence="6 8">
    <location>
        <position position="194"/>
    </location>
    <ligand>
        <name>FMN</name>
        <dbReference type="ChEBI" id="CHEBI:58210"/>
    </ligand>
</feature>
<evidence type="ECO:0000256" key="2">
    <source>
        <dbReference type="ARBA" id="ARBA00022630"/>
    </source>
</evidence>
<dbReference type="GeneID" id="75108654"/>
<comment type="catalytic activity">
    <reaction evidence="6">
        <text>pyridoxine 5'-phosphate + O2 = pyridoxal 5'-phosphate + H2O2</text>
        <dbReference type="Rhea" id="RHEA:15149"/>
        <dbReference type="ChEBI" id="CHEBI:15379"/>
        <dbReference type="ChEBI" id="CHEBI:16240"/>
        <dbReference type="ChEBI" id="CHEBI:58589"/>
        <dbReference type="ChEBI" id="CHEBI:597326"/>
        <dbReference type="EC" id="1.4.3.5"/>
    </reaction>
</comment>
<dbReference type="Pfam" id="PF01243">
    <property type="entry name" value="PNPOx_N"/>
    <property type="match status" value="1"/>
</dbReference>
<evidence type="ECO:0000259" key="9">
    <source>
        <dbReference type="Pfam" id="PF01243"/>
    </source>
</evidence>
<dbReference type="NCBIfam" id="NF004231">
    <property type="entry name" value="PRK05679.1"/>
    <property type="match status" value="1"/>
</dbReference>
<evidence type="ECO:0000256" key="5">
    <source>
        <dbReference type="ARBA" id="ARBA00023096"/>
    </source>
</evidence>
<dbReference type="InterPro" id="IPR011576">
    <property type="entry name" value="Pyridox_Oxase_N"/>
</dbReference>
<comment type="pathway">
    <text evidence="6">Cofactor metabolism; pyridoxal 5'-phosphate salvage; pyridoxal 5'-phosphate from pyridoxamine 5'-phosphate: step 1/1.</text>
</comment>
<dbReference type="SUPFAM" id="SSF50475">
    <property type="entry name" value="FMN-binding split barrel"/>
    <property type="match status" value="1"/>
</dbReference>
<sequence length="212" mass="24107">MKNIADMRKDYKARELDEASCLDDPVAQFQIWLDEAITADVDEPTAMLVSTVSPEGRPAARVVLLKGVENGRFVFFTNYESRKGQHLAHTPFIALTFFWPGLERQVNIEGRVEKLPADASDAYFASRPYKSRVGAWASEQSREISGREVVMARFAGFAARYMVNVPRPPHWGGFAVTPDRMEFWQGRPSRLHDRVLYRLDGSGTWLRSRLSP</sequence>
<evidence type="ECO:0000256" key="3">
    <source>
        <dbReference type="ARBA" id="ARBA00022643"/>
    </source>
</evidence>
<dbReference type="GO" id="GO:0004733">
    <property type="term" value="F:pyridoxamine phosphate oxidase activity"/>
    <property type="evidence" value="ECO:0007669"/>
    <property type="project" value="UniProtKB-UniRule"/>
</dbReference>
<comment type="catalytic activity">
    <reaction evidence="6">
        <text>pyridoxamine 5'-phosphate + O2 + H2O = pyridoxal 5'-phosphate + H2O2 + NH4(+)</text>
        <dbReference type="Rhea" id="RHEA:15817"/>
        <dbReference type="ChEBI" id="CHEBI:15377"/>
        <dbReference type="ChEBI" id="CHEBI:15379"/>
        <dbReference type="ChEBI" id="CHEBI:16240"/>
        <dbReference type="ChEBI" id="CHEBI:28938"/>
        <dbReference type="ChEBI" id="CHEBI:58451"/>
        <dbReference type="ChEBI" id="CHEBI:597326"/>
        <dbReference type="EC" id="1.4.3.5"/>
    </reaction>
</comment>
<dbReference type="NCBIfam" id="TIGR00558">
    <property type="entry name" value="pdxH"/>
    <property type="match status" value="1"/>
</dbReference>
<feature type="binding site" evidence="6 8">
    <location>
        <position position="83"/>
    </location>
    <ligand>
        <name>FMN</name>
        <dbReference type="ChEBI" id="CHEBI:58210"/>
    </ligand>
</feature>
<dbReference type="HAMAP" id="MF_01629">
    <property type="entry name" value="PdxH"/>
    <property type="match status" value="1"/>
</dbReference>
<keyword evidence="3 6" id="KW-0288">FMN</keyword>
<dbReference type="PANTHER" id="PTHR10851">
    <property type="entry name" value="PYRIDOXINE-5-PHOSPHATE OXIDASE"/>
    <property type="match status" value="1"/>
</dbReference>
<evidence type="ECO:0000256" key="7">
    <source>
        <dbReference type="PIRSR" id="PIRSR000190-1"/>
    </source>
</evidence>
<keyword evidence="4 6" id="KW-0560">Oxidoreductase</keyword>
<feature type="domain" description="Pyridoxine 5'-phosphate oxidase dimerisation C-terminal" evidence="10">
    <location>
        <begin position="171"/>
        <end position="212"/>
    </location>
</feature>
<reference evidence="12" key="1">
    <citation type="submission" date="2017-06" db="EMBL/GenBank/DDBJ databases">
        <title>Whole genome sequence of Laribacter hongkongensis LHGZ1.</title>
        <authorList>
            <person name="Chen D."/>
            <person name="Wu H."/>
            <person name="Chen J."/>
        </authorList>
    </citation>
    <scope>NUCLEOTIDE SEQUENCE [LARGE SCALE GENOMIC DNA]</scope>
    <source>
        <strain evidence="12">LHGZ1</strain>
    </source>
</reference>
<dbReference type="PIRSF" id="PIRSF000190">
    <property type="entry name" value="Pyd_amn-ph_oxd"/>
    <property type="match status" value="1"/>
</dbReference>
<dbReference type="EMBL" id="CP022115">
    <property type="protein sequence ID" value="ASJ24907.1"/>
    <property type="molecule type" value="Genomic_DNA"/>
</dbReference>
<feature type="binding site" evidence="6 7">
    <location>
        <position position="123"/>
    </location>
    <ligand>
        <name>substrate</name>
    </ligand>
</feature>
<feature type="binding site" evidence="6 7">
    <location>
        <position position="127"/>
    </location>
    <ligand>
        <name>substrate</name>
    </ligand>
</feature>
<dbReference type="InterPro" id="IPR012349">
    <property type="entry name" value="Split_barrel_FMN-bd"/>
</dbReference>
<dbReference type="InterPro" id="IPR019576">
    <property type="entry name" value="Pyridoxamine_oxidase_dimer_C"/>
</dbReference>
<feature type="binding site" evidence="6 8">
    <location>
        <begin position="61"/>
        <end position="66"/>
    </location>
    <ligand>
        <name>FMN</name>
        <dbReference type="ChEBI" id="CHEBI:58210"/>
    </ligand>
</feature>
<organism evidence="11 12">
    <name type="scientific">Laribacter hongkongensis</name>
    <dbReference type="NCBI Taxonomy" id="168471"/>
    <lineage>
        <taxon>Bacteria</taxon>
        <taxon>Pseudomonadati</taxon>
        <taxon>Pseudomonadota</taxon>
        <taxon>Betaproteobacteria</taxon>
        <taxon>Neisseriales</taxon>
        <taxon>Aquaspirillaceae</taxon>
        <taxon>Laribacter</taxon>
    </lineage>
</organism>
<feature type="binding site" evidence="6 8">
    <location>
        <position position="184"/>
    </location>
    <ligand>
        <name>FMN</name>
        <dbReference type="ChEBI" id="CHEBI:58210"/>
    </ligand>
</feature>
<evidence type="ECO:0000313" key="12">
    <source>
        <dbReference type="Proteomes" id="UP000197424"/>
    </source>
</evidence>
<feature type="binding site" evidence="6 8">
    <location>
        <begin position="76"/>
        <end position="77"/>
    </location>
    <ligand>
        <name>FMN</name>
        <dbReference type="ChEBI" id="CHEBI:58210"/>
    </ligand>
</feature>
<dbReference type="RefSeq" id="WP_027823339.1">
    <property type="nucleotide sequence ID" value="NZ_CP022115.1"/>
</dbReference>
<feature type="binding site" evidence="6 7">
    <location>
        <position position="131"/>
    </location>
    <ligand>
        <name>substrate</name>
    </ligand>
</feature>